<sequence length="327" mass="37268">MKTKLCWKEKYCEDFKNTCLLIKPNSIEIVQCYLNSFLYLIQSFFIFFHTFSNFFLIKLFFCSLDSGEIIQLQLELCIKDGERIQRLFQVFTGHATGSSTFKYLLITDQYIYLLAPKDEENVKEKFGNKGFENIKNVVTGTTNAELGISPASVVIEELAVEAFERNNNRLVNGEPPVKFEILIALPLTDLEHLTASIDAQVLCFHSKNVNFVISPQASTGHQLKTFLVETCSKILGKTIVFALKRTITNKIALEGIYLNSKSSSSNSEEKKEKENENNKLKPLTVTASHSSHLAVVIKRFLSNEFGPVCLIEIFLYNFLKREIFKKP</sequence>
<dbReference type="Proteomes" id="UP001497535">
    <property type="component" value="Unassembled WGS sequence"/>
</dbReference>
<name>A0ACB1A431_MELEN</name>
<reference evidence="1" key="1">
    <citation type="submission" date="2023-11" db="EMBL/GenBank/DDBJ databases">
        <authorList>
            <person name="Poullet M."/>
        </authorList>
    </citation>
    <scope>NUCLEOTIDE SEQUENCE</scope>
    <source>
        <strain evidence="1">E1834</strain>
    </source>
</reference>
<organism evidence="1 2">
    <name type="scientific">Meloidogyne enterolobii</name>
    <name type="common">Root-knot nematode worm</name>
    <name type="synonym">Meloidogyne mayaguensis</name>
    <dbReference type="NCBI Taxonomy" id="390850"/>
    <lineage>
        <taxon>Eukaryota</taxon>
        <taxon>Metazoa</taxon>
        <taxon>Ecdysozoa</taxon>
        <taxon>Nematoda</taxon>
        <taxon>Chromadorea</taxon>
        <taxon>Rhabditida</taxon>
        <taxon>Tylenchina</taxon>
        <taxon>Tylenchomorpha</taxon>
        <taxon>Tylenchoidea</taxon>
        <taxon>Meloidogynidae</taxon>
        <taxon>Meloidogyninae</taxon>
        <taxon>Meloidogyne</taxon>
    </lineage>
</organism>
<accession>A0ACB1A431</accession>
<dbReference type="EMBL" id="CAVMJV010000057">
    <property type="protein sequence ID" value="CAK5085417.1"/>
    <property type="molecule type" value="Genomic_DNA"/>
</dbReference>
<proteinExistence type="predicted"/>
<keyword evidence="2" id="KW-1185">Reference proteome</keyword>
<protein>
    <submittedName>
        <fullName evidence="1">Uncharacterized protein</fullName>
    </submittedName>
</protein>
<evidence type="ECO:0000313" key="1">
    <source>
        <dbReference type="EMBL" id="CAK5085417.1"/>
    </source>
</evidence>
<gene>
    <name evidence="1" type="ORF">MENTE1834_LOCUS32864</name>
</gene>
<evidence type="ECO:0000313" key="2">
    <source>
        <dbReference type="Proteomes" id="UP001497535"/>
    </source>
</evidence>
<comment type="caution">
    <text evidence="1">The sequence shown here is derived from an EMBL/GenBank/DDBJ whole genome shotgun (WGS) entry which is preliminary data.</text>
</comment>